<feature type="signal peptide" evidence="1">
    <location>
        <begin position="1"/>
        <end position="21"/>
    </location>
</feature>
<keyword evidence="3" id="KW-1185">Reference proteome</keyword>
<proteinExistence type="predicted"/>
<sequence>MAAGWRCYLAGWLSLAGCLLQQDSTMIQAMITNKNIDPSHKFNHDYKKNHHKFYLHGYYRLPVPSTVLHILQLMTYQIHSGSQKELSTVFCCTGNIIMFNNTRQENAFSIVTNPKHRTKCCVYTVL</sequence>
<dbReference type="InParanoid" id="A0A1Z5SAG4"/>
<dbReference type="EMBL" id="CM000760">
    <property type="protein sequence ID" value="OQU92907.1"/>
    <property type="molecule type" value="Genomic_DNA"/>
</dbReference>
<dbReference type="PROSITE" id="PS51257">
    <property type="entry name" value="PROKAR_LIPOPROTEIN"/>
    <property type="match status" value="1"/>
</dbReference>
<evidence type="ECO:0008006" key="4">
    <source>
        <dbReference type="Google" id="ProtNLM"/>
    </source>
</evidence>
<evidence type="ECO:0000256" key="1">
    <source>
        <dbReference type="SAM" id="SignalP"/>
    </source>
</evidence>
<dbReference type="Gramene" id="OQU92907">
    <property type="protein sequence ID" value="OQU92907"/>
    <property type="gene ID" value="SORBI_3001G436450"/>
</dbReference>
<name>A0A1Z5SAG4_SORBI</name>
<organism evidence="2 3">
    <name type="scientific">Sorghum bicolor</name>
    <name type="common">Sorghum</name>
    <name type="synonym">Sorghum vulgare</name>
    <dbReference type="NCBI Taxonomy" id="4558"/>
    <lineage>
        <taxon>Eukaryota</taxon>
        <taxon>Viridiplantae</taxon>
        <taxon>Streptophyta</taxon>
        <taxon>Embryophyta</taxon>
        <taxon>Tracheophyta</taxon>
        <taxon>Spermatophyta</taxon>
        <taxon>Magnoliopsida</taxon>
        <taxon>Liliopsida</taxon>
        <taxon>Poales</taxon>
        <taxon>Poaceae</taxon>
        <taxon>PACMAD clade</taxon>
        <taxon>Panicoideae</taxon>
        <taxon>Andropogonodae</taxon>
        <taxon>Andropogoneae</taxon>
        <taxon>Sorghinae</taxon>
        <taxon>Sorghum</taxon>
    </lineage>
</organism>
<protein>
    <recommendedName>
        <fullName evidence="4">Secreted protein</fullName>
    </recommendedName>
</protein>
<dbReference type="AlphaFoldDB" id="A0A1Z5SAG4"/>
<feature type="chain" id="PRO_5012712666" description="Secreted protein" evidence="1">
    <location>
        <begin position="22"/>
        <end position="126"/>
    </location>
</feature>
<reference evidence="2 3" key="1">
    <citation type="journal article" date="2009" name="Nature">
        <title>The Sorghum bicolor genome and the diversification of grasses.</title>
        <authorList>
            <person name="Paterson A.H."/>
            <person name="Bowers J.E."/>
            <person name="Bruggmann R."/>
            <person name="Dubchak I."/>
            <person name="Grimwood J."/>
            <person name="Gundlach H."/>
            <person name="Haberer G."/>
            <person name="Hellsten U."/>
            <person name="Mitros T."/>
            <person name="Poliakov A."/>
            <person name="Schmutz J."/>
            <person name="Spannagl M."/>
            <person name="Tang H."/>
            <person name="Wang X."/>
            <person name="Wicker T."/>
            <person name="Bharti A.K."/>
            <person name="Chapman J."/>
            <person name="Feltus F.A."/>
            <person name="Gowik U."/>
            <person name="Grigoriev I.V."/>
            <person name="Lyons E."/>
            <person name="Maher C.A."/>
            <person name="Martis M."/>
            <person name="Narechania A."/>
            <person name="Otillar R.P."/>
            <person name="Penning B.W."/>
            <person name="Salamov A.A."/>
            <person name="Wang Y."/>
            <person name="Zhang L."/>
            <person name="Carpita N.C."/>
            <person name="Freeling M."/>
            <person name="Gingle A.R."/>
            <person name="Hash C.T."/>
            <person name="Keller B."/>
            <person name="Klein P."/>
            <person name="Kresovich S."/>
            <person name="McCann M.C."/>
            <person name="Ming R."/>
            <person name="Peterson D.G."/>
            <person name="Mehboob-ur-Rahman"/>
            <person name="Ware D."/>
            <person name="Westhoff P."/>
            <person name="Mayer K.F."/>
            <person name="Messing J."/>
            <person name="Rokhsar D.S."/>
        </authorList>
    </citation>
    <scope>NUCLEOTIDE SEQUENCE [LARGE SCALE GENOMIC DNA]</scope>
    <source>
        <strain evidence="3">cv. BTx623</strain>
    </source>
</reference>
<gene>
    <name evidence="2" type="ORF">SORBI_3001G436450</name>
</gene>
<evidence type="ECO:0000313" key="3">
    <source>
        <dbReference type="Proteomes" id="UP000000768"/>
    </source>
</evidence>
<keyword evidence="1" id="KW-0732">Signal</keyword>
<accession>A0A1Z5SAG4</accession>
<dbReference type="Proteomes" id="UP000000768">
    <property type="component" value="Chromosome 1"/>
</dbReference>
<reference evidence="3" key="2">
    <citation type="journal article" date="2018" name="Plant J.">
        <title>The Sorghum bicolor reference genome: improved assembly, gene annotations, a transcriptome atlas, and signatures of genome organization.</title>
        <authorList>
            <person name="McCormick R.F."/>
            <person name="Truong S.K."/>
            <person name="Sreedasyam A."/>
            <person name="Jenkins J."/>
            <person name="Shu S."/>
            <person name="Sims D."/>
            <person name="Kennedy M."/>
            <person name="Amirebrahimi M."/>
            <person name="Weers B.D."/>
            <person name="McKinley B."/>
            <person name="Mattison A."/>
            <person name="Morishige D.T."/>
            <person name="Grimwood J."/>
            <person name="Schmutz J."/>
            <person name="Mullet J.E."/>
        </authorList>
    </citation>
    <scope>NUCLEOTIDE SEQUENCE [LARGE SCALE GENOMIC DNA]</scope>
    <source>
        <strain evidence="3">cv. BTx623</strain>
    </source>
</reference>
<evidence type="ECO:0000313" key="2">
    <source>
        <dbReference type="EMBL" id="OQU92907.1"/>
    </source>
</evidence>